<dbReference type="InterPro" id="IPR043131">
    <property type="entry name" value="BCAT-like_N"/>
</dbReference>
<organism evidence="2 3">
    <name type="scientific">Pseudoclavibacter chungangensis</name>
    <dbReference type="NCBI Taxonomy" id="587635"/>
    <lineage>
        <taxon>Bacteria</taxon>
        <taxon>Bacillati</taxon>
        <taxon>Actinomycetota</taxon>
        <taxon>Actinomycetes</taxon>
        <taxon>Micrococcales</taxon>
        <taxon>Microbacteriaceae</taxon>
        <taxon>Pseudoclavibacter</taxon>
    </lineage>
</organism>
<dbReference type="Proteomes" id="UP000467240">
    <property type="component" value="Unassembled WGS sequence"/>
</dbReference>
<dbReference type="InterPro" id="IPR050571">
    <property type="entry name" value="Class-IV_PLP-Dep_Aminotrnsfr"/>
</dbReference>
<dbReference type="InterPro" id="IPR001544">
    <property type="entry name" value="Aminotrans_IV"/>
</dbReference>
<dbReference type="InterPro" id="IPR036038">
    <property type="entry name" value="Aminotransferase-like"/>
</dbReference>
<comment type="similarity">
    <text evidence="1">Belongs to the class-IV pyridoxal-phosphate-dependent aminotransferase family.</text>
</comment>
<comment type="caution">
    <text evidence="2">The sequence shown here is derived from an EMBL/GenBank/DDBJ whole genome shotgun (WGS) entry which is preliminary data.</text>
</comment>
<dbReference type="GO" id="GO:0046394">
    <property type="term" value="P:carboxylic acid biosynthetic process"/>
    <property type="evidence" value="ECO:0007669"/>
    <property type="project" value="UniProtKB-ARBA"/>
</dbReference>
<evidence type="ECO:0000256" key="1">
    <source>
        <dbReference type="ARBA" id="ARBA00009320"/>
    </source>
</evidence>
<dbReference type="PANTHER" id="PTHR42743:SF11">
    <property type="entry name" value="AMINODEOXYCHORISMATE LYASE"/>
    <property type="match status" value="1"/>
</dbReference>
<dbReference type="Gene3D" id="3.20.10.10">
    <property type="entry name" value="D-amino Acid Aminotransferase, subunit A, domain 2"/>
    <property type="match status" value="1"/>
</dbReference>
<dbReference type="GO" id="GO:0016829">
    <property type="term" value="F:lyase activity"/>
    <property type="evidence" value="ECO:0007669"/>
    <property type="project" value="UniProtKB-KW"/>
</dbReference>
<accession>A0A7J5BTD6</accession>
<evidence type="ECO:0000313" key="3">
    <source>
        <dbReference type="Proteomes" id="UP000467240"/>
    </source>
</evidence>
<dbReference type="EMBL" id="WBJZ01000010">
    <property type="protein sequence ID" value="KAB1656807.1"/>
    <property type="molecule type" value="Genomic_DNA"/>
</dbReference>
<dbReference type="GO" id="GO:0005829">
    <property type="term" value="C:cytosol"/>
    <property type="evidence" value="ECO:0007669"/>
    <property type="project" value="TreeGrafter"/>
</dbReference>
<name>A0A7J5BTD6_9MICO</name>
<keyword evidence="3" id="KW-1185">Reference proteome</keyword>
<dbReference type="RefSeq" id="WP_158040559.1">
    <property type="nucleotide sequence ID" value="NZ_JACCFV010000001.1"/>
</dbReference>
<dbReference type="Pfam" id="PF01063">
    <property type="entry name" value="Aminotran_4"/>
    <property type="match status" value="1"/>
</dbReference>
<dbReference type="InterPro" id="IPR043132">
    <property type="entry name" value="BCAT-like_C"/>
</dbReference>
<dbReference type="PANTHER" id="PTHR42743">
    <property type="entry name" value="AMINO-ACID AMINOTRANSFERASE"/>
    <property type="match status" value="1"/>
</dbReference>
<gene>
    <name evidence="2" type="ORF">F8O01_09105</name>
</gene>
<keyword evidence="2" id="KW-0456">Lyase</keyword>
<protein>
    <submittedName>
        <fullName evidence="2">4-amino-4-deoxychorismate lyase</fullName>
    </submittedName>
</protein>
<dbReference type="OrthoDB" id="3199344at2"/>
<dbReference type="Gene3D" id="3.30.470.10">
    <property type="match status" value="1"/>
</dbReference>
<sequence length="285" mass="30243">MTGTNLLANLDGDLLDPTVPIVRADDLGVVRGDGVFDAMLAIGGTAVDRDAHLDRLERSAAMLALPRPDRSGYERAIDALLAAWPWETHPEAMLRLVQTRGPEGLDLPGGWVMAEPMAPAAIRQRREGVRVLALDRGFDGGEVAAMPWLLPGAKTLSYGINMAAKRYALANGADDVVFVSPGGAVLEGPTSTVLVDRDGELLTPPQDGILPSITLERLFEVGPPAGLPVRFEALRLDELRAARGVWLLSSGRVLAPVTAIDGEPVPRSPLHARIATLLGVPTSVE</sequence>
<dbReference type="AlphaFoldDB" id="A0A7J5BTD6"/>
<reference evidence="2 3" key="1">
    <citation type="submission" date="2019-09" db="EMBL/GenBank/DDBJ databases">
        <title>Phylogeny of genus Pseudoclavibacter and closely related genus.</title>
        <authorList>
            <person name="Li Y."/>
        </authorList>
    </citation>
    <scope>NUCLEOTIDE SEQUENCE [LARGE SCALE GENOMIC DNA]</scope>
    <source>
        <strain evidence="2 3">DSM 23821</strain>
    </source>
</reference>
<evidence type="ECO:0000313" key="2">
    <source>
        <dbReference type="EMBL" id="KAB1656807.1"/>
    </source>
</evidence>
<proteinExistence type="inferred from homology"/>
<dbReference type="SUPFAM" id="SSF56752">
    <property type="entry name" value="D-aminoacid aminotransferase-like PLP-dependent enzymes"/>
    <property type="match status" value="1"/>
</dbReference>